<evidence type="ECO:0000313" key="4">
    <source>
        <dbReference type="Proteomes" id="UP000290189"/>
    </source>
</evidence>
<proteinExistence type="predicted"/>
<gene>
    <name evidence="3" type="ORF">PLBR_LOCUS1963</name>
</gene>
<geneLocation type="mitochondrion" evidence="3"/>
<keyword evidence="2" id="KW-0732">Signal</keyword>
<dbReference type="AlphaFoldDB" id="A0A3P3Y3I0"/>
<keyword evidence="1" id="KW-0812">Transmembrane</keyword>
<dbReference type="EMBL" id="OVEO01000003">
    <property type="protein sequence ID" value="SPQ94748.1"/>
    <property type="molecule type" value="Genomic_DNA"/>
</dbReference>
<feature type="chain" id="PRO_5018033324" description="PA domain-containing protein" evidence="2">
    <location>
        <begin position="19"/>
        <end position="426"/>
    </location>
</feature>
<evidence type="ECO:0008006" key="5">
    <source>
        <dbReference type="Google" id="ProtNLM"/>
    </source>
</evidence>
<dbReference type="Proteomes" id="UP000290189">
    <property type="component" value="Unassembled WGS sequence"/>
</dbReference>
<evidence type="ECO:0000313" key="3">
    <source>
        <dbReference type="EMBL" id="SPQ94748.1"/>
    </source>
</evidence>
<reference evidence="3 4" key="1">
    <citation type="submission" date="2018-03" db="EMBL/GenBank/DDBJ databases">
        <authorList>
            <person name="Fogelqvist J."/>
        </authorList>
    </citation>
    <scope>NUCLEOTIDE SEQUENCE [LARGE SCALE GENOMIC DNA]</scope>
</reference>
<accession>A0A3P3Y3I0</accession>
<keyword evidence="1" id="KW-1133">Transmembrane helix</keyword>
<keyword evidence="3" id="KW-0496">Mitochondrion</keyword>
<name>A0A3P3Y3I0_PLABS</name>
<protein>
    <recommendedName>
        <fullName evidence="5">PA domain-containing protein</fullName>
    </recommendedName>
</protein>
<sequence>MLCSTCLFFIATVTAVHGTVTFSAVGNSALGGASVYSPTMSVFAGPQPNDHVSVTAPGDVFSGDVCRPLRPLSYEGKVVFIRLQTMPCTMETMYTNLIASGAVAAIVIRTGVTPNSNMYQHDGSRGGLTRNLPMLFLVISPPESISRAIVQAAARLGDVAAFPDENVWSLTYSSWYYQLLVRVLPSVIAIAAGALAGMFLLWHCRGIVRQYHQKVPCSSRSVTRFVRFISKNVSYVHFVLAIEFVTSTLLGAVIAIGGNWSTPGLSAQVSNYFGLWLSGWGWACAVMATMFWSRMLEEAAPRASAPLMYRVFRGDFALVTAILCIAPIVFENVLSALCVVDCSSSSLLNIGGLFGVTVQLLISYHLLVTVYLFHKEASRVTNAVSCSSSQVSMFAFLRRLSSCALGVAVAIFCILPLAGQSSGDSA</sequence>
<feature type="transmembrane region" description="Helical" evidence="1">
    <location>
        <begin position="350"/>
        <end position="373"/>
    </location>
</feature>
<evidence type="ECO:0000256" key="1">
    <source>
        <dbReference type="SAM" id="Phobius"/>
    </source>
</evidence>
<feature type="transmembrane region" description="Helical" evidence="1">
    <location>
        <begin position="312"/>
        <end position="330"/>
    </location>
</feature>
<evidence type="ECO:0000256" key="2">
    <source>
        <dbReference type="SAM" id="SignalP"/>
    </source>
</evidence>
<feature type="transmembrane region" description="Helical" evidence="1">
    <location>
        <begin position="272"/>
        <end position="292"/>
    </location>
</feature>
<organism evidence="3 4">
    <name type="scientific">Plasmodiophora brassicae</name>
    <name type="common">Clubroot disease agent</name>
    <dbReference type="NCBI Taxonomy" id="37360"/>
    <lineage>
        <taxon>Eukaryota</taxon>
        <taxon>Sar</taxon>
        <taxon>Rhizaria</taxon>
        <taxon>Endomyxa</taxon>
        <taxon>Phytomyxea</taxon>
        <taxon>Plasmodiophorida</taxon>
        <taxon>Plasmodiophoridae</taxon>
        <taxon>Plasmodiophora</taxon>
    </lineage>
</organism>
<feature type="transmembrane region" description="Helical" evidence="1">
    <location>
        <begin position="235"/>
        <end position="260"/>
    </location>
</feature>
<keyword evidence="1" id="KW-0472">Membrane</keyword>
<feature type="signal peptide" evidence="2">
    <location>
        <begin position="1"/>
        <end position="18"/>
    </location>
</feature>
<feature type="transmembrane region" description="Helical" evidence="1">
    <location>
        <begin position="175"/>
        <end position="202"/>
    </location>
</feature>
<feature type="transmembrane region" description="Helical" evidence="1">
    <location>
        <begin position="400"/>
        <end position="419"/>
    </location>
</feature>